<dbReference type="Gene3D" id="3.30.70.270">
    <property type="match status" value="1"/>
</dbReference>
<dbReference type="GO" id="GO:0043709">
    <property type="term" value="P:cell adhesion involved in single-species biofilm formation"/>
    <property type="evidence" value="ECO:0007669"/>
    <property type="project" value="TreeGrafter"/>
</dbReference>
<evidence type="ECO:0000256" key="2">
    <source>
        <dbReference type="ARBA" id="ARBA00012528"/>
    </source>
</evidence>
<evidence type="ECO:0000256" key="3">
    <source>
        <dbReference type="ARBA" id="ARBA00034247"/>
    </source>
</evidence>
<dbReference type="SUPFAM" id="SSF55073">
    <property type="entry name" value="Nucleotide cyclase"/>
    <property type="match status" value="1"/>
</dbReference>
<keyword evidence="7" id="KW-1185">Reference proteome</keyword>
<comment type="cofactor">
    <cofactor evidence="1">
        <name>Mg(2+)</name>
        <dbReference type="ChEBI" id="CHEBI:18420"/>
    </cofactor>
</comment>
<dbReference type="InterPro" id="IPR000160">
    <property type="entry name" value="GGDEF_dom"/>
</dbReference>
<dbReference type="Pfam" id="PF00990">
    <property type="entry name" value="GGDEF"/>
    <property type="match status" value="1"/>
</dbReference>
<feature type="domain" description="GGDEF" evidence="5">
    <location>
        <begin position="188"/>
        <end position="317"/>
    </location>
</feature>
<dbReference type="InterPro" id="IPR029787">
    <property type="entry name" value="Nucleotide_cyclase"/>
</dbReference>
<dbReference type="RefSeq" id="WP_155448950.1">
    <property type="nucleotide sequence ID" value="NZ_WNKT01000006.1"/>
</dbReference>
<accession>A0A6N8ECY0</accession>
<dbReference type="GO" id="GO:0005886">
    <property type="term" value="C:plasma membrane"/>
    <property type="evidence" value="ECO:0007669"/>
    <property type="project" value="TreeGrafter"/>
</dbReference>
<protein>
    <recommendedName>
        <fullName evidence="2">diguanylate cyclase</fullName>
        <ecNumber evidence="2">2.7.7.65</ecNumber>
    </recommendedName>
</protein>
<comment type="caution">
    <text evidence="6">The sequence shown here is derived from an EMBL/GenBank/DDBJ whole genome shotgun (WGS) entry which is preliminary data.</text>
</comment>
<dbReference type="GO" id="GO:0052621">
    <property type="term" value="F:diguanylate cyclase activity"/>
    <property type="evidence" value="ECO:0007669"/>
    <property type="project" value="UniProtKB-EC"/>
</dbReference>
<sequence>MTLVSQDRSLHPELASALLGYVMDSGRLVVVEVDRDGVILDANVAFRSRFAGFANVRGEPLSRFLRSGGQRPDIEPGLPNRQPVARIFKTIMGGESYLFHAYPLSENALLIGERAGADDNDIIARMGNLTLEMSRLVRDLRKANHDLEQANRLNERLARTDALTQLPNRRYFMERLSQVVAQARTRSHPLSVLMMDLDHFKRVNDTFGHAAGDRVLIAFAELMRAEVRLSDLPGRLGGEEFGLYMFDVELEAALSVAERLRTHVNLMRPLEANYQPSVSIGVAALTPDEDIEQLLKRADDGLYRAKESGRNRVMAAA</sequence>
<evidence type="ECO:0000313" key="6">
    <source>
        <dbReference type="EMBL" id="MTW20377.1"/>
    </source>
</evidence>
<dbReference type="InterPro" id="IPR050469">
    <property type="entry name" value="Diguanylate_Cyclase"/>
</dbReference>
<evidence type="ECO:0000259" key="5">
    <source>
        <dbReference type="PROSITE" id="PS50887"/>
    </source>
</evidence>
<feature type="coiled-coil region" evidence="4">
    <location>
        <begin position="133"/>
        <end position="160"/>
    </location>
</feature>
<dbReference type="Proteomes" id="UP000434044">
    <property type="component" value="Unassembled WGS sequence"/>
</dbReference>
<dbReference type="PANTHER" id="PTHR45138:SF9">
    <property type="entry name" value="DIGUANYLATE CYCLASE DGCM-RELATED"/>
    <property type="match status" value="1"/>
</dbReference>
<dbReference type="OrthoDB" id="73375at2"/>
<dbReference type="SMART" id="SM00267">
    <property type="entry name" value="GGDEF"/>
    <property type="match status" value="1"/>
</dbReference>
<comment type="catalytic activity">
    <reaction evidence="3">
        <text>2 GTP = 3',3'-c-di-GMP + 2 diphosphate</text>
        <dbReference type="Rhea" id="RHEA:24898"/>
        <dbReference type="ChEBI" id="CHEBI:33019"/>
        <dbReference type="ChEBI" id="CHEBI:37565"/>
        <dbReference type="ChEBI" id="CHEBI:58805"/>
        <dbReference type="EC" id="2.7.7.65"/>
    </reaction>
</comment>
<reference evidence="6 7" key="1">
    <citation type="submission" date="2019-11" db="EMBL/GenBank/DDBJ databases">
        <title>Whole-genome sequence of the anaerobic purple sulfur bacterium Allochromatium palmeri DSM 15591.</title>
        <authorList>
            <person name="Kyndt J.A."/>
            <person name="Meyer T.E."/>
        </authorList>
    </citation>
    <scope>NUCLEOTIDE SEQUENCE [LARGE SCALE GENOMIC DNA]</scope>
    <source>
        <strain evidence="6 7">DSM 15591</strain>
    </source>
</reference>
<proteinExistence type="predicted"/>
<keyword evidence="4" id="KW-0175">Coiled coil</keyword>
<evidence type="ECO:0000313" key="7">
    <source>
        <dbReference type="Proteomes" id="UP000434044"/>
    </source>
</evidence>
<dbReference type="AlphaFoldDB" id="A0A6N8ECY0"/>
<evidence type="ECO:0000256" key="4">
    <source>
        <dbReference type="SAM" id="Coils"/>
    </source>
</evidence>
<dbReference type="EMBL" id="WNKT01000006">
    <property type="protein sequence ID" value="MTW20377.1"/>
    <property type="molecule type" value="Genomic_DNA"/>
</dbReference>
<organism evidence="6 7">
    <name type="scientific">Allochromatium palmeri</name>
    <dbReference type="NCBI Taxonomy" id="231048"/>
    <lineage>
        <taxon>Bacteria</taxon>
        <taxon>Pseudomonadati</taxon>
        <taxon>Pseudomonadota</taxon>
        <taxon>Gammaproteobacteria</taxon>
        <taxon>Chromatiales</taxon>
        <taxon>Chromatiaceae</taxon>
        <taxon>Allochromatium</taxon>
    </lineage>
</organism>
<dbReference type="GO" id="GO:1902201">
    <property type="term" value="P:negative regulation of bacterial-type flagellum-dependent cell motility"/>
    <property type="evidence" value="ECO:0007669"/>
    <property type="project" value="TreeGrafter"/>
</dbReference>
<dbReference type="PROSITE" id="PS50887">
    <property type="entry name" value="GGDEF"/>
    <property type="match status" value="1"/>
</dbReference>
<evidence type="ECO:0000256" key="1">
    <source>
        <dbReference type="ARBA" id="ARBA00001946"/>
    </source>
</evidence>
<dbReference type="FunFam" id="3.30.70.270:FF:000001">
    <property type="entry name" value="Diguanylate cyclase domain protein"/>
    <property type="match status" value="1"/>
</dbReference>
<dbReference type="InterPro" id="IPR043128">
    <property type="entry name" value="Rev_trsase/Diguanyl_cyclase"/>
</dbReference>
<gene>
    <name evidence="6" type="ORF">GJ668_04605</name>
</gene>
<dbReference type="NCBIfam" id="TIGR00254">
    <property type="entry name" value="GGDEF"/>
    <property type="match status" value="1"/>
</dbReference>
<dbReference type="PANTHER" id="PTHR45138">
    <property type="entry name" value="REGULATORY COMPONENTS OF SENSORY TRANSDUCTION SYSTEM"/>
    <property type="match status" value="1"/>
</dbReference>
<dbReference type="EC" id="2.7.7.65" evidence="2"/>
<dbReference type="CDD" id="cd01949">
    <property type="entry name" value="GGDEF"/>
    <property type="match status" value="1"/>
</dbReference>
<name>A0A6N8ECY0_9GAMM</name>